<keyword evidence="3" id="KW-1185">Reference proteome</keyword>
<dbReference type="KEGG" id="vg:65099880"/>
<protein>
    <submittedName>
        <fullName evidence="2">Uncharacterized protein</fullName>
    </submittedName>
</protein>
<evidence type="ECO:0000313" key="3">
    <source>
        <dbReference type="Proteomes" id="UP000297192"/>
    </source>
</evidence>
<dbReference type="EMBL" id="MF599468">
    <property type="protein sequence ID" value="ATE87117.1"/>
    <property type="molecule type" value="Genomic_DNA"/>
</dbReference>
<sequence>MYIYEKIETENFKITRKMRVSNTEINMAFIGICGVFDEATIAKLEIFGIQAPKKTNLEGIECYNISFDDIVEAEDVLDDQFVNYVKIVIFSHLFKIGKSVMMGEDGHLVPYETVHHEEDFENILEENKIFDEFTSDELCHIADGIDYSLETMCDLNLITADQFEEYSRLINVHIIYPKQNQEFEEEEEDDIESDSDVDSDYFSDFDSDEEV</sequence>
<dbReference type="RefSeq" id="YP_010084860.1">
    <property type="nucleotide sequence ID" value="NC_055165.1"/>
</dbReference>
<dbReference type="GeneID" id="65099880"/>
<evidence type="ECO:0000256" key="1">
    <source>
        <dbReference type="SAM" id="MobiDB-lite"/>
    </source>
</evidence>
<gene>
    <name evidence="2" type="primary">108L</name>
</gene>
<name>A0A291B0U7_9VIRU</name>
<feature type="compositionally biased region" description="Acidic residues" evidence="1">
    <location>
        <begin position="182"/>
        <end position="211"/>
    </location>
</feature>
<evidence type="ECO:0000313" key="2">
    <source>
        <dbReference type="EMBL" id="ATE87117.1"/>
    </source>
</evidence>
<organism evidence="2">
    <name type="scientific">Shrimp hemocyte iridescent virus</name>
    <dbReference type="NCBI Taxonomy" id="2039780"/>
    <lineage>
        <taxon>Viruses</taxon>
        <taxon>Varidnaviria</taxon>
        <taxon>Bamfordvirae</taxon>
        <taxon>Nucleocytoviricota</taxon>
        <taxon>Megaviricetes</taxon>
        <taxon>Pimascovirales</taxon>
        <taxon>Pimascovirales incertae sedis</taxon>
        <taxon>Iridoviridae</taxon>
        <taxon>Betairidovirinae</taxon>
        <taxon>Decapodiridovirus</taxon>
        <taxon>Decapodiridovirus litopenaeus1</taxon>
        <taxon>Decapod iridescent virus 1</taxon>
    </lineage>
</organism>
<reference evidence="2" key="2">
    <citation type="journal article" date="2017" name="Sci. Rep.">
        <title>Characterization of a new member of Iridoviridae, Shrimp hemocyte iridescent virus (SHIV), found in white leg shrimp (Litopenaeus vannamei).</title>
        <authorList>
            <person name="Qiu L."/>
            <person name="Chen M.M."/>
            <person name="Wan X.Y."/>
            <person name="Li C."/>
            <person name="Zhang Q.L."/>
            <person name="Wang R.Y."/>
            <person name="Cheng D.Y."/>
            <person name="Dong X."/>
            <person name="Yang B."/>
            <person name="Wang X.H."/>
            <person name="Xiang J.H."/>
            <person name="Huang J."/>
        </authorList>
    </citation>
    <scope>NUCLEOTIDE SEQUENCE [LARGE SCALE GENOMIC DNA]</scope>
    <source>
        <strain evidence="2">20141215</strain>
    </source>
</reference>
<dbReference type="Proteomes" id="UP000297192">
    <property type="component" value="Segment"/>
</dbReference>
<accession>A0A291B0U7</accession>
<feature type="region of interest" description="Disordered" evidence="1">
    <location>
        <begin position="180"/>
        <end position="211"/>
    </location>
</feature>
<reference evidence="2" key="1">
    <citation type="journal article" date="2017" name="Arch. Virol.">
        <title>Complete genome sequence of shrimp hemocyte iridescent virus (SHIV) isolated from white leg shrimp, Litopenaeus vannamei.</title>
        <authorList>
            <person name="Qiu L."/>
            <person name="Chen M.M."/>
            <person name="Wang R.Y."/>
            <person name="Wan X.Y."/>
            <person name="Li C."/>
            <person name="Zhang Q.L."/>
            <person name="Dong X."/>
            <person name="Yang B."/>
            <person name="Xiang J.H."/>
            <person name="Huang J."/>
        </authorList>
    </citation>
    <scope>NUCLEOTIDE SEQUENCE [LARGE SCALE GENOMIC DNA]</scope>
    <source>
        <strain evidence="2">20141215</strain>
    </source>
</reference>
<proteinExistence type="predicted"/>